<organism evidence="3">
    <name type="scientific">Salix viminalis</name>
    <name type="common">Common osier</name>
    <name type="synonym">Basket willow</name>
    <dbReference type="NCBI Taxonomy" id="40686"/>
    <lineage>
        <taxon>Eukaryota</taxon>
        <taxon>Viridiplantae</taxon>
        <taxon>Streptophyta</taxon>
        <taxon>Embryophyta</taxon>
        <taxon>Tracheophyta</taxon>
        <taxon>Spermatophyta</taxon>
        <taxon>Magnoliopsida</taxon>
        <taxon>eudicotyledons</taxon>
        <taxon>Gunneridae</taxon>
        <taxon>Pentapetalae</taxon>
        <taxon>rosids</taxon>
        <taxon>fabids</taxon>
        <taxon>Malpighiales</taxon>
        <taxon>Salicaceae</taxon>
        <taxon>Saliceae</taxon>
        <taxon>Salix</taxon>
    </lineage>
</organism>
<keyword evidence="2" id="KW-0812">Transmembrane</keyword>
<evidence type="ECO:0000256" key="1">
    <source>
        <dbReference type="SAM" id="MobiDB-lite"/>
    </source>
</evidence>
<keyword evidence="2" id="KW-1133">Transmembrane helix</keyword>
<feature type="transmembrane region" description="Helical" evidence="2">
    <location>
        <begin position="131"/>
        <end position="153"/>
    </location>
</feature>
<sequence>MAEKGRGVEGRESHVVLTNWLRMRLPNVAVNNTANIIEAQCCHPPAHEQRRVSKRIIFQKSKVRPEGSLRIRSPTKTTPRNRCKKRTSPITTSYKPFTACNTPLFDGLIFMNSSTSGASTVSCKSGNKNNLFFWILFCLLPKFLGTFIAYVNFLLIKAVDRCPSKSRFSRYRFGLLQLASVVVVDFGQLQLASW</sequence>
<dbReference type="AlphaFoldDB" id="A0A6N2KA96"/>
<gene>
    <name evidence="3" type="ORF">SVIM_LOCUS46016</name>
</gene>
<proteinExistence type="predicted"/>
<feature type="transmembrane region" description="Helical" evidence="2">
    <location>
        <begin position="173"/>
        <end position="191"/>
    </location>
</feature>
<name>A0A6N2KA96_SALVM</name>
<evidence type="ECO:0000313" key="3">
    <source>
        <dbReference type="EMBL" id="VFU24409.1"/>
    </source>
</evidence>
<evidence type="ECO:0000256" key="2">
    <source>
        <dbReference type="SAM" id="Phobius"/>
    </source>
</evidence>
<accession>A0A6N2KA96</accession>
<dbReference type="EMBL" id="CAADRP010000180">
    <property type="protein sequence ID" value="VFU24409.1"/>
    <property type="molecule type" value="Genomic_DNA"/>
</dbReference>
<keyword evidence="2" id="KW-0472">Membrane</keyword>
<protein>
    <submittedName>
        <fullName evidence="3">Uncharacterized protein</fullName>
    </submittedName>
</protein>
<feature type="region of interest" description="Disordered" evidence="1">
    <location>
        <begin position="67"/>
        <end position="89"/>
    </location>
</feature>
<reference evidence="3" key="1">
    <citation type="submission" date="2019-03" db="EMBL/GenBank/DDBJ databases">
        <authorList>
            <person name="Mank J."/>
            <person name="Almeida P."/>
        </authorList>
    </citation>
    <scope>NUCLEOTIDE SEQUENCE</scope>
    <source>
        <strain evidence="3">78183</strain>
    </source>
</reference>